<dbReference type="EMBL" id="CH474048">
    <property type="protein sequence ID" value="EDL75683.1"/>
    <property type="molecule type" value="Genomic_DNA"/>
</dbReference>
<proteinExistence type="predicted"/>
<protein>
    <submittedName>
        <fullName evidence="1">RCG51011</fullName>
    </submittedName>
</protein>
<organism evidence="1 2">
    <name type="scientific">Rattus norvegicus</name>
    <name type="common">Rat</name>
    <dbReference type="NCBI Taxonomy" id="10116"/>
    <lineage>
        <taxon>Eukaryota</taxon>
        <taxon>Metazoa</taxon>
        <taxon>Chordata</taxon>
        <taxon>Craniata</taxon>
        <taxon>Vertebrata</taxon>
        <taxon>Euteleostomi</taxon>
        <taxon>Mammalia</taxon>
        <taxon>Eutheria</taxon>
        <taxon>Euarchontoglires</taxon>
        <taxon>Glires</taxon>
        <taxon>Rodentia</taxon>
        <taxon>Myomorpha</taxon>
        <taxon>Muroidea</taxon>
        <taxon>Muridae</taxon>
        <taxon>Murinae</taxon>
        <taxon>Rattus</taxon>
    </lineage>
</organism>
<gene>
    <name evidence="1" type="ORF">rCG_51011</name>
</gene>
<evidence type="ECO:0000313" key="2">
    <source>
        <dbReference type="Proteomes" id="UP000234681"/>
    </source>
</evidence>
<reference evidence="1 2" key="1">
    <citation type="submission" date="2005-09" db="EMBL/GenBank/DDBJ databases">
        <authorList>
            <person name="Mural R.J."/>
            <person name="Li P.W."/>
            <person name="Adams M.D."/>
            <person name="Amanatides P.G."/>
            <person name="Baden-Tillson H."/>
            <person name="Barnstead M."/>
            <person name="Chin S.H."/>
            <person name="Dew I."/>
            <person name="Evans C.A."/>
            <person name="Ferriera S."/>
            <person name="Flanigan M."/>
            <person name="Fosler C."/>
            <person name="Glodek A."/>
            <person name="Gu Z."/>
            <person name="Holt R.A."/>
            <person name="Jennings D."/>
            <person name="Kraft C.L."/>
            <person name="Lu F."/>
            <person name="Nguyen T."/>
            <person name="Nusskern D.R."/>
            <person name="Pfannkoch C.M."/>
            <person name="Sitter C."/>
            <person name="Sutton G.G."/>
            <person name="Venter J.C."/>
            <person name="Wang Z."/>
            <person name="Woodage T."/>
            <person name="Zheng X.H."/>
            <person name="Zhong F."/>
        </authorList>
    </citation>
    <scope>NUCLEOTIDE SEQUENCE [LARGE SCALE GENOMIC DNA]</scope>
    <source>
        <strain>BN</strain>
        <strain evidence="2">Sprague-Dawley</strain>
    </source>
</reference>
<name>A6KGI2_RAT</name>
<dbReference type="Proteomes" id="UP000234681">
    <property type="component" value="Chromosome 2"/>
</dbReference>
<accession>A6KGI2</accession>
<evidence type="ECO:0000313" key="1">
    <source>
        <dbReference type="EMBL" id="EDL75683.1"/>
    </source>
</evidence>
<sequence length="11" mass="1331">MKHLSLFTLKL</sequence>